<evidence type="ECO:0008006" key="4">
    <source>
        <dbReference type="Google" id="ProtNLM"/>
    </source>
</evidence>
<evidence type="ECO:0000313" key="2">
    <source>
        <dbReference type="EMBL" id="KAK2076116.1"/>
    </source>
</evidence>
<evidence type="ECO:0000256" key="1">
    <source>
        <dbReference type="SAM" id="SignalP"/>
    </source>
</evidence>
<comment type="caution">
    <text evidence="2">The sequence shown here is derived from an EMBL/GenBank/DDBJ whole genome shotgun (WGS) entry which is preliminary data.</text>
</comment>
<organism evidence="2 3">
    <name type="scientific">Prototheca wickerhamii</name>
    <dbReference type="NCBI Taxonomy" id="3111"/>
    <lineage>
        <taxon>Eukaryota</taxon>
        <taxon>Viridiplantae</taxon>
        <taxon>Chlorophyta</taxon>
        <taxon>core chlorophytes</taxon>
        <taxon>Trebouxiophyceae</taxon>
        <taxon>Chlorellales</taxon>
        <taxon>Chlorellaceae</taxon>
        <taxon>Prototheca</taxon>
    </lineage>
</organism>
<dbReference type="AlphaFoldDB" id="A0AAD9IDJ2"/>
<accession>A0AAD9IDJ2</accession>
<protein>
    <recommendedName>
        <fullName evidence="4">Extracellular membrane protein CFEM domain-containing protein</fullName>
    </recommendedName>
</protein>
<gene>
    <name evidence="2" type="ORF">QBZ16_001452</name>
</gene>
<feature type="chain" id="PRO_5042133195" description="Extracellular membrane protein CFEM domain-containing protein" evidence="1">
    <location>
        <begin position="22"/>
        <end position="204"/>
    </location>
</feature>
<keyword evidence="1" id="KW-0732">Signal</keyword>
<dbReference type="EMBL" id="JASFZW010000012">
    <property type="protein sequence ID" value="KAK2076116.1"/>
    <property type="molecule type" value="Genomic_DNA"/>
</dbReference>
<evidence type="ECO:0000313" key="3">
    <source>
        <dbReference type="Proteomes" id="UP001255856"/>
    </source>
</evidence>
<reference evidence="2" key="1">
    <citation type="submission" date="2021-01" db="EMBL/GenBank/DDBJ databases">
        <authorList>
            <person name="Eckstrom K.M.E."/>
        </authorList>
    </citation>
    <scope>NUCLEOTIDE SEQUENCE</scope>
    <source>
        <strain evidence="2">UVCC 0001</strain>
    </source>
</reference>
<proteinExistence type="predicted"/>
<dbReference type="Proteomes" id="UP001255856">
    <property type="component" value="Unassembled WGS sequence"/>
</dbReference>
<feature type="signal peptide" evidence="1">
    <location>
        <begin position="1"/>
        <end position="21"/>
    </location>
</feature>
<keyword evidence="3" id="KW-1185">Reference proteome</keyword>
<name>A0AAD9IDJ2_PROWI</name>
<sequence length="204" mass="21758">MSIRIVFIALVAACLVGSLRAAAPQLPTNWQTDCSSEHMKEATSEDLSFESCCNTLAKYYGPDSQLPSSNCWCVPEYFAQQAALAVKHYVSLPSYFGGCQTTFNISIYYYQNGVGPCAGMTAEESAAALAAAAGASTDDAAPVPAPLPMRSFSGWVHGLKEYKWGAVSFTVGLLSVIGFSLMAWAFVFDACVDVYHAISAKKTA</sequence>